<evidence type="ECO:0000313" key="1">
    <source>
        <dbReference type="EMBL" id="OMP08791.1"/>
    </source>
</evidence>
<sequence length="615" mass="70675">MVKNRRNTPKTPPRVHHLQARTNRHWRRQIRADRKRGNIFLRVNGNRHRLWHRTTNSYFLSSIVDENGELMTMRFASVMIPGLSEAISSRFPTDQQCSSSMNVTSSNLPNVFAFELGSSSQQTAHHQDFIAPQRPASAERITGIVSLPKANQKKIEPTILLFFQLDLLKLLQIHLRNILHLTSERSSNMSTICRRRRNRIAMFRNDDGEWVTEQEPLKDLVIQYYRDLYAAGNGDRVPLGLLNQPIISNVDSQALVRDILFNEVRVAFFQIQPWKAPGINGLKAGFSQESRMWTKESVQTRRRVDYPVFSLCCKQGMVSLPKPKPTPALLDDLMSYQTGPLHSHFRENIRVYNSLFQFTSLGGEIDNSVNDGTRPYIFRLIGQTHHRIGSLLPIPGNRPTFAQLYIYDTQNESRNRIEALMGEEGADNINRTIVDSLITMLDRENEVVKAFRTTRDRFEQEGFSPMKLGLIRAREEDSKTYCTPSSTDIAGLIVDDLGENDGDMDIIVQHISGDLKRISNVHPLYMSMQYPLLVPHGDDGFRVGMRYVDTPLKEDAVRKTVSMCEYYAYIIQQRCKQQNTLLRGGRLFQQFLVDAECCISRSRLAYIRHNKKKLG</sequence>
<comment type="caution">
    <text evidence="1">The sequence shown here is derived from an EMBL/GenBank/DDBJ whole genome shotgun (WGS) entry which is preliminary data.</text>
</comment>
<organism evidence="1 2">
    <name type="scientific">Corchorus olitorius</name>
    <dbReference type="NCBI Taxonomy" id="93759"/>
    <lineage>
        <taxon>Eukaryota</taxon>
        <taxon>Viridiplantae</taxon>
        <taxon>Streptophyta</taxon>
        <taxon>Embryophyta</taxon>
        <taxon>Tracheophyta</taxon>
        <taxon>Spermatophyta</taxon>
        <taxon>Magnoliopsida</taxon>
        <taxon>eudicotyledons</taxon>
        <taxon>Gunneridae</taxon>
        <taxon>Pentapetalae</taxon>
        <taxon>rosids</taxon>
        <taxon>malvids</taxon>
        <taxon>Malvales</taxon>
        <taxon>Malvaceae</taxon>
        <taxon>Grewioideae</taxon>
        <taxon>Apeibeae</taxon>
        <taxon>Corchorus</taxon>
    </lineage>
</organism>
<accession>A0A1R3KNZ0</accession>
<evidence type="ECO:0008006" key="3">
    <source>
        <dbReference type="Google" id="ProtNLM"/>
    </source>
</evidence>
<dbReference type="EMBL" id="AWUE01012615">
    <property type="protein sequence ID" value="OMP08791.1"/>
    <property type="molecule type" value="Genomic_DNA"/>
</dbReference>
<dbReference type="OrthoDB" id="1928976at2759"/>
<keyword evidence="2" id="KW-1185">Reference proteome</keyword>
<dbReference type="PANTHER" id="PTHR45786">
    <property type="entry name" value="DNA BINDING PROTEIN-LIKE"/>
    <property type="match status" value="1"/>
</dbReference>
<protein>
    <recommendedName>
        <fullName evidence="3">Helitron helicase-like domain-containing protein</fullName>
    </recommendedName>
</protein>
<dbReference type="Proteomes" id="UP000187203">
    <property type="component" value="Unassembled WGS sequence"/>
</dbReference>
<evidence type="ECO:0000313" key="2">
    <source>
        <dbReference type="Proteomes" id="UP000187203"/>
    </source>
</evidence>
<dbReference type="AlphaFoldDB" id="A0A1R3KNZ0"/>
<proteinExistence type="predicted"/>
<dbReference type="PANTHER" id="PTHR45786:SF74">
    <property type="entry name" value="ATP-DEPENDENT DNA HELICASE"/>
    <property type="match status" value="1"/>
</dbReference>
<name>A0A1R3KNZ0_9ROSI</name>
<reference evidence="2" key="1">
    <citation type="submission" date="2013-09" db="EMBL/GenBank/DDBJ databases">
        <title>Corchorus olitorius genome sequencing.</title>
        <authorList>
            <person name="Alam M."/>
            <person name="Haque M.S."/>
            <person name="Islam M.S."/>
            <person name="Emdad E.M."/>
            <person name="Islam M.M."/>
            <person name="Ahmed B."/>
            <person name="Halim A."/>
            <person name="Hossen Q.M.M."/>
            <person name="Hossain M.Z."/>
            <person name="Ahmed R."/>
            <person name="Khan M.M."/>
            <person name="Islam R."/>
            <person name="Rashid M.M."/>
            <person name="Khan S.A."/>
            <person name="Rahman M.S."/>
            <person name="Alam M."/>
            <person name="Yahiya A.S."/>
            <person name="Khan M.S."/>
            <person name="Azam M.S."/>
            <person name="Haque T."/>
            <person name="Lashkar M.Z.H."/>
            <person name="Akhand A.I."/>
            <person name="Morshed G."/>
            <person name="Roy S."/>
            <person name="Uddin K.S."/>
            <person name="Rabeya T."/>
            <person name="Hossain A.S."/>
            <person name="Chowdhury A."/>
            <person name="Snigdha A.R."/>
            <person name="Mortoza M.S."/>
            <person name="Matin S.A."/>
            <person name="Hoque S.M.E."/>
            <person name="Islam M.K."/>
            <person name="Roy D.K."/>
            <person name="Haider R."/>
            <person name="Moosa M.M."/>
            <person name="Elias S.M."/>
            <person name="Hasan A.M."/>
            <person name="Jahan S."/>
            <person name="Shafiuddin M."/>
            <person name="Mahmood N."/>
            <person name="Shommy N.S."/>
        </authorList>
    </citation>
    <scope>NUCLEOTIDE SEQUENCE [LARGE SCALE GENOMIC DNA]</scope>
    <source>
        <strain evidence="2">cv. O-4</strain>
    </source>
</reference>
<gene>
    <name evidence="1" type="ORF">COLO4_06124</name>
</gene>
<dbReference type="STRING" id="93759.A0A1R3KNZ0"/>